<keyword evidence="2" id="KW-0963">Cytoplasm</keyword>
<accession>A0A177B1S0</accession>
<comment type="subunit">
    <text evidence="2">Binds actin and the Arp2/3 complex.</text>
</comment>
<dbReference type="EMBL" id="LWCA01000491">
    <property type="protein sequence ID" value="OAF68219.1"/>
    <property type="molecule type" value="Genomic_DNA"/>
</dbReference>
<comment type="subcellular location">
    <subcellularLocation>
        <location evidence="2">Cytoplasm</location>
        <location evidence="2">Cytoskeleton</location>
    </subcellularLocation>
</comment>
<proteinExistence type="inferred from homology"/>
<dbReference type="PROSITE" id="PS51082">
    <property type="entry name" value="WH2"/>
    <property type="match status" value="1"/>
</dbReference>
<dbReference type="GO" id="GO:0003779">
    <property type="term" value="F:actin binding"/>
    <property type="evidence" value="ECO:0007669"/>
    <property type="project" value="UniProtKB-UniRule"/>
</dbReference>
<dbReference type="Gene3D" id="6.10.280.150">
    <property type="match status" value="2"/>
</dbReference>
<comment type="function">
    <text evidence="2">Downstream effector molecule involved in the transmission of signals from tyrosine kinase receptors and small GTPases to the actin cytoskeleton. Promotes formation of actin filaments. Part of the WAVE complex that regulates lamellipodia formation. The WAVE complex regulates actin filament reorganization via its interaction with the Arp2/3 complex.</text>
</comment>
<dbReference type="GO" id="GO:0005856">
    <property type="term" value="C:cytoskeleton"/>
    <property type="evidence" value="ECO:0007669"/>
    <property type="project" value="UniProtKB-SubCell"/>
</dbReference>
<dbReference type="AlphaFoldDB" id="A0A177B1S0"/>
<dbReference type="GO" id="GO:2000601">
    <property type="term" value="P:positive regulation of Arp2/3 complex-mediated actin nucleation"/>
    <property type="evidence" value="ECO:0007669"/>
    <property type="project" value="TreeGrafter"/>
</dbReference>
<feature type="domain" description="WH2" evidence="3">
    <location>
        <begin position="443"/>
        <end position="460"/>
    </location>
</feature>
<dbReference type="InterPro" id="IPR028288">
    <property type="entry name" value="SCAR/WAVE_fam"/>
</dbReference>
<name>A0A177B1S0_9BILA</name>
<evidence type="ECO:0000256" key="2">
    <source>
        <dbReference type="RuleBase" id="RU367034"/>
    </source>
</evidence>
<gene>
    <name evidence="4" type="ORF">A3Q56_04040</name>
</gene>
<dbReference type="GO" id="GO:0071933">
    <property type="term" value="F:Arp2/3 complex binding"/>
    <property type="evidence" value="ECO:0007669"/>
    <property type="project" value="TreeGrafter"/>
</dbReference>
<keyword evidence="5" id="KW-1185">Reference proteome</keyword>
<evidence type="ECO:0000313" key="5">
    <source>
        <dbReference type="Proteomes" id="UP000078046"/>
    </source>
</evidence>
<evidence type="ECO:0000259" key="3">
    <source>
        <dbReference type="PROSITE" id="PS51082"/>
    </source>
</evidence>
<sequence length="506" mass="56822">MPLIRRVIEPVKIYQSNKNLSSSKEKIDGAGTQSEELESVANTGFCNIMRQLASFCEKTEGVFSELCQSINQISTKIDKLTKRSSNLSFIISNLDPSYEKISIEDINSHTPYRSDLHRIFMIVTPETRTQSIKQLYSNCFDLPQLFKLDQYRTDGVKSMSLYSDPNYFAALLFTKLSKSKEEHKKKKKKSKDIYQTLSRRKVSDVSEIQTNKDKYKKMESVNVKYKEYFTKDKLSSVPEVLPQQHMPAKTFDKIEMEFGIDDCNYDDPFIASDCNEPELNSFNDHIENIPVPDADVYQSDSITDPQFLPPFETPMDQYGLADDDVNYDDDFPGLPCPMDNSSISQQPIDNIDSSFPLPCLDSSVNNETYVESFIPSSIPDISPPPVMPPSVPSCLVVAPPVCIAPPPPISVSSTIANSTLSFDKCGTMTSNTSTTDIPPVSNDRSNFLLAIHKGMNLRNVSTSSGTSKNKDTNDVQSMLENAFELRRQQMEYGSDDGSSDNSWSTN</sequence>
<dbReference type="Proteomes" id="UP000078046">
    <property type="component" value="Unassembled WGS sequence"/>
</dbReference>
<organism evidence="4 5">
    <name type="scientific">Intoshia linei</name>
    <dbReference type="NCBI Taxonomy" id="1819745"/>
    <lineage>
        <taxon>Eukaryota</taxon>
        <taxon>Metazoa</taxon>
        <taxon>Spiralia</taxon>
        <taxon>Lophotrochozoa</taxon>
        <taxon>Mesozoa</taxon>
        <taxon>Orthonectida</taxon>
        <taxon>Rhopaluridae</taxon>
        <taxon>Intoshia</taxon>
    </lineage>
</organism>
<dbReference type="GO" id="GO:0030036">
    <property type="term" value="P:actin cytoskeleton organization"/>
    <property type="evidence" value="ECO:0007669"/>
    <property type="project" value="UniProtKB-UniRule"/>
</dbReference>
<comment type="caution">
    <text evidence="4">The sequence shown here is derived from an EMBL/GenBank/DDBJ whole genome shotgun (WGS) entry which is preliminary data.</text>
</comment>
<comment type="similarity">
    <text evidence="1 2">Belongs to the SCAR/WAVE family.</text>
</comment>
<dbReference type="GO" id="GO:0031209">
    <property type="term" value="C:SCAR complex"/>
    <property type="evidence" value="ECO:0007669"/>
    <property type="project" value="TreeGrafter"/>
</dbReference>
<dbReference type="OrthoDB" id="1060785at2759"/>
<keyword evidence="2" id="KW-0009">Actin-binding</keyword>
<evidence type="ECO:0000256" key="1">
    <source>
        <dbReference type="ARBA" id="ARBA00006993"/>
    </source>
</evidence>
<keyword evidence="2" id="KW-0206">Cytoskeleton</keyword>
<dbReference type="PANTHER" id="PTHR12902:SF1">
    <property type="entry name" value="WISKOTT-ALDRICH SYNDROME PROTEIN FAMILY MEMBER"/>
    <property type="match status" value="1"/>
</dbReference>
<reference evidence="4 5" key="1">
    <citation type="submission" date="2016-04" db="EMBL/GenBank/DDBJ databases">
        <title>The genome of Intoshia linei affirms orthonectids as highly simplified spiralians.</title>
        <authorList>
            <person name="Mikhailov K.V."/>
            <person name="Slusarev G.S."/>
            <person name="Nikitin M.A."/>
            <person name="Logacheva M.D."/>
            <person name="Penin A."/>
            <person name="Aleoshin V."/>
            <person name="Panchin Y.V."/>
        </authorList>
    </citation>
    <scope>NUCLEOTIDE SEQUENCE [LARGE SCALE GENOMIC DNA]</scope>
    <source>
        <strain evidence="4">Intl2013</strain>
        <tissue evidence="4">Whole animal</tissue>
    </source>
</reference>
<evidence type="ECO:0000313" key="4">
    <source>
        <dbReference type="EMBL" id="OAF68219.1"/>
    </source>
</evidence>
<protein>
    <recommendedName>
        <fullName evidence="2">Wiskott-Aldrich syndrome protein family member</fullName>
        <shortName evidence="2">WASP family protein member</shortName>
    </recommendedName>
</protein>
<dbReference type="Gene3D" id="1.20.5.340">
    <property type="match status" value="1"/>
</dbReference>
<dbReference type="PANTHER" id="PTHR12902">
    <property type="entry name" value="WASP-1"/>
    <property type="match status" value="1"/>
</dbReference>
<dbReference type="InterPro" id="IPR003124">
    <property type="entry name" value="WH2_dom"/>
</dbReference>
<dbReference type="GO" id="GO:0034237">
    <property type="term" value="F:protein kinase A regulatory subunit binding"/>
    <property type="evidence" value="ECO:0007669"/>
    <property type="project" value="TreeGrafter"/>
</dbReference>